<accession>A0AAP6WNL4</accession>
<reference evidence="1 2" key="1">
    <citation type="submission" date="2020-02" db="EMBL/GenBank/DDBJ databases">
        <title>Genomic Insights into the Phylogeny and Genetic Plasticity of the Human and Animal Enteric Pathogen Clostridium perfringens.</title>
        <authorList>
            <person name="Feng Y."/>
            <person name="Hu Y."/>
        </authorList>
    </citation>
    <scope>NUCLEOTIDE SEQUENCE [LARGE SCALE GENOMIC DNA]</scope>
    <source>
        <strain evidence="1 2">CP-40</strain>
    </source>
</reference>
<name>A0AAP6WNL4_CLOPF</name>
<organism evidence="1 2">
    <name type="scientific">Clostridium perfringens</name>
    <dbReference type="NCBI Taxonomy" id="1502"/>
    <lineage>
        <taxon>Bacteria</taxon>
        <taxon>Bacillati</taxon>
        <taxon>Bacillota</taxon>
        <taxon>Clostridia</taxon>
        <taxon>Eubacteriales</taxon>
        <taxon>Clostridiaceae</taxon>
        <taxon>Clostridium</taxon>
    </lineage>
</organism>
<proteinExistence type="predicted"/>
<dbReference type="RefSeq" id="WP_164801075.1">
    <property type="nucleotide sequence ID" value="NZ_JAALLZ010000006.1"/>
</dbReference>
<evidence type="ECO:0000313" key="1">
    <source>
        <dbReference type="EMBL" id="NGU31143.1"/>
    </source>
</evidence>
<protein>
    <submittedName>
        <fullName evidence="1">Uncharacterized protein</fullName>
    </submittedName>
</protein>
<evidence type="ECO:0000313" key="2">
    <source>
        <dbReference type="Proteomes" id="UP000481454"/>
    </source>
</evidence>
<dbReference type="Proteomes" id="UP000481454">
    <property type="component" value="Unassembled WGS sequence"/>
</dbReference>
<comment type="caution">
    <text evidence="1">The sequence shown here is derived from an EMBL/GenBank/DDBJ whole genome shotgun (WGS) entry which is preliminary data.</text>
</comment>
<gene>
    <name evidence="1" type="ORF">G6Z34_13710</name>
</gene>
<dbReference type="AlphaFoldDB" id="A0AAP6WNL4"/>
<sequence>MDILSNSKDFFENMSSEEFTNLLDEFGFDYEIANRKMSNIDRPFISMLNELPINKKDVIDNKILPLIKIIESDINFELMNLSEYNRKWYRESYQNILKDYMNINKIIKTKRDISFSELCEFYNSFLFEYKYFRDNLCGNSKDDDCEYLNRRVGWYKLKLDFIKEIFEIEYKGELR</sequence>
<dbReference type="EMBL" id="JAALLZ010000006">
    <property type="protein sequence ID" value="NGU31143.1"/>
    <property type="molecule type" value="Genomic_DNA"/>
</dbReference>